<reference evidence="9" key="1">
    <citation type="submission" date="2021-11" db="EMBL/GenBank/DDBJ databases">
        <title>Description of a new species Pelosinus isolated from the bottom sediments of Lake Baikal.</title>
        <authorList>
            <person name="Zakharyuk A."/>
        </authorList>
    </citation>
    <scope>NUCLEOTIDE SEQUENCE</scope>
    <source>
        <strain evidence="9">Bkl1</strain>
    </source>
</reference>
<keyword evidence="6 7" id="KW-0472">Membrane</keyword>
<feature type="transmembrane region" description="Helical" evidence="7">
    <location>
        <begin position="252"/>
        <end position="278"/>
    </location>
</feature>
<gene>
    <name evidence="9" type="ORF">LMF89_16365</name>
</gene>
<proteinExistence type="inferred from homology"/>
<evidence type="ECO:0000256" key="2">
    <source>
        <dbReference type="ARBA" id="ARBA00022448"/>
    </source>
</evidence>
<dbReference type="InterPro" id="IPR035906">
    <property type="entry name" value="MetI-like_sf"/>
</dbReference>
<feature type="transmembrane region" description="Helical" evidence="7">
    <location>
        <begin position="156"/>
        <end position="178"/>
    </location>
</feature>
<organism evidence="9 10">
    <name type="scientific">Pelosinus baikalensis</name>
    <dbReference type="NCBI Taxonomy" id="2892015"/>
    <lineage>
        <taxon>Bacteria</taxon>
        <taxon>Bacillati</taxon>
        <taxon>Bacillota</taxon>
        <taxon>Negativicutes</taxon>
        <taxon>Selenomonadales</taxon>
        <taxon>Sporomusaceae</taxon>
        <taxon>Pelosinus</taxon>
    </lineage>
</organism>
<dbReference type="SUPFAM" id="SSF161098">
    <property type="entry name" value="MetI-like"/>
    <property type="match status" value="1"/>
</dbReference>
<evidence type="ECO:0000256" key="1">
    <source>
        <dbReference type="ARBA" id="ARBA00004651"/>
    </source>
</evidence>
<comment type="subcellular location">
    <subcellularLocation>
        <location evidence="1 7">Cell membrane</location>
        <topology evidence="1 7">Multi-pass membrane protein</topology>
    </subcellularLocation>
</comment>
<keyword evidence="10" id="KW-1185">Reference proteome</keyword>
<dbReference type="PROSITE" id="PS50928">
    <property type="entry name" value="ABC_TM1"/>
    <property type="match status" value="1"/>
</dbReference>
<evidence type="ECO:0000259" key="8">
    <source>
        <dbReference type="PROSITE" id="PS50928"/>
    </source>
</evidence>
<name>A0ABS8HXS4_9FIRM</name>
<dbReference type="Gene3D" id="1.10.3720.10">
    <property type="entry name" value="MetI-like"/>
    <property type="match status" value="1"/>
</dbReference>
<evidence type="ECO:0000256" key="7">
    <source>
        <dbReference type="RuleBase" id="RU363032"/>
    </source>
</evidence>
<dbReference type="Pfam" id="PF19300">
    <property type="entry name" value="BPD_transp_1_N"/>
    <property type="match status" value="1"/>
</dbReference>
<feature type="transmembrane region" description="Helical" evidence="7">
    <location>
        <begin position="12"/>
        <end position="35"/>
    </location>
</feature>
<comment type="caution">
    <text evidence="9">The sequence shown here is derived from an EMBL/GenBank/DDBJ whole genome shotgun (WGS) entry which is preliminary data.</text>
</comment>
<dbReference type="InterPro" id="IPR000515">
    <property type="entry name" value="MetI-like"/>
</dbReference>
<dbReference type="RefSeq" id="WP_229536004.1">
    <property type="nucleotide sequence ID" value="NZ_JAJHJB010000024.1"/>
</dbReference>
<evidence type="ECO:0000256" key="5">
    <source>
        <dbReference type="ARBA" id="ARBA00022989"/>
    </source>
</evidence>
<dbReference type="Proteomes" id="UP001165492">
    <property type="component" value="Unassembled WGS sequence"/>
</dbReference>
<feature type="transmembrane region" description="Helical" evidence="7">
    <location>
        <begin position="198"/>
        <end position="215"/>
    </location>
</feature>
<dbReference type="Pfam" id="PF00528">
    <property type="entry name" value="BPD_transp_1"/>
    <property type="match status" value="1"/>
</dbReference>
<sequence>MDIGPYSGILKYIGKSIIKIISLLIAVSILSFILVSASPVDPVRAFIGEIGMANMSAENLNKLEAYFGVNTPPIERYWNWFTDFVQGDMGTSLLYRQPVSSVIHVKFMNSMVLMTTAWIFSGFLGFIFGIVAGLYRGRWIDKAIKGYSLLIASTPTFWLALVLVMIFSVWLQILPIGLSVPIGVNAAEVSIFDSIKHLILPALTLSVIGIANITLHTREKMIDIMGEDYILFAKARGKSRLSIIRNHALRNIMLPAITLQFASISEIFGGSVLVEQVFSYPGLGKAAVSAGLGGDAPLLLGIAVISAALVFGGNFIANLLYGIIDPRIRRGSAYE</sequence>
<protein>
    <submittedName>
        <fullName evidence="9">ABC transporter permease</fullName>
    </submittedName>
</protein>
<evidence type="ECO:0000313" key="9">
    <source>
        <dbReference type="EMBL" id="MCC5466922.1"/>
    </source>
</evidence>
<keyword evidence="2 7" id="KW-0813">Transport</keyword>
<feature type="transmembrane region" description="Helical" evidence="7">
    <location>
        <begin position="117"/>
        <end position="135"/>
    </location>
</feature>
<dbReference type="EMBL" id="JAJHJB010000024">
    <property type="protein sequence ID" value="MCC5466922.1"/>
    <property type="molecule type" value="Genomic_DNA"/>
</dbReference>
<feature type="transmembrane region" description="Helical" evidence="7">
    <location>
        <begin position="298"/>
        <end position="321"/>
    </location>
</feature>
<dbReference type="PANTHER" id="PTHR43163:SF9">
    <property type="entry name" value="ABC TRANSPORTER PERMEASE PROTEIN"/>
    <property type="match status" value="1"/>
</dbReference>
<keyword evidence="5 7" id="KW-1133">Transmembrane helix</keyword>
<dbReference type="InterPro" id="IPR045621">
    <property type="entry name" value="BPD_transp_1_N"/>
</dbReference>
<dbReference type="CDD" id="cd06261">
    <property type="entry name" value="TM_PBP2"/>
    <property type="match status" value="1"/>
</dbReference>
<keyword evidence="4 7" id="KW-0812">Transmembrane</keyword>
<evidence type="ECO:0000256" key="3">
    <source>
        <dbReference type="ARBA" id="ARBA00022475"/>
    </source>
</evidence>
<evidence type="ECO:0000256" key="6">
    <source>
        <dbReference type="ARBA" id="ARBA00023136"/>
    </source>
</evidence>
<feature type="domain" description="ABC transmembrane type-1" evidence="8">
    <location>
        <begin position="107"/>
        <end position="321"/>
    </location>
</feature>
<dbReference type="PANTHER" id="PTHR43163">
    <property type="entry name" value="DIPEPTIDE TRANSPORT SYSTEM PERMEASE PROTEIN DPPB-RELATED"/>
    <property type="match status" value="1"/>
</dbReference>
<evidence type="ECO:0000256" key="4">
    <source>
        <dbReference type="ARBA" id="ARBA00022692"/>
    </source>
</evidence>
<accession>A0ABS8HXS4</accession>
<keyword evidence="3" id="KW-1003">Cell membrane</keyword>
<evidence type="ECO:0000313" key="10">
    <source>
        <dbReference type="Proteomes" id="UP001165492"/>
    </source>
</evidence>
<comment type="similarity">
    <text evidence="7">Belongs to the binding-protein-dependent transport system permease family.</text>
</comment>